<dbReference type="Gene3D" id="3.80.10.10">
    <property type="entry name" value="Ribonuclease Inhibitor"/>
    <property type="match status" value="1"/>
</dbReference>
<dbReference type="Proteomes" id="UP001146120">
    <property type="component" value="Unassembled WGS sequence"/>
</dbReference>
<reference evidence="1" key="1">
    <citation type="submission" date="2022-11" db="EMBL/GenBank/DDBJ databases">
        <authorList>
            <person name="Morgan W.R."/>
            <person name="Tartar A."/>
        </authorList>
    </citation>
    <scope>NUCLEOTIDE SEQUENCE</scope>
    <source>
        <strain evidence="1">ARSEF 373</strain>
    </source>
</reference>
<evidence type="ECO:0000313" key="2">
    <source>
        <dbReference type="Proteomes" id="UP001146120"/>
    </source>
</evidence>
<keyword evidence="2" id="KW-1185">Reference proteome</keyword>
<accession>A0AAV2Z9P0</accession>
<evidence type="ECO:0000313" key="1">
    <source>
        <dbReference type="EMBL" id="DBA02724.1"/>
    </source>
</evidence>
<comment type="caution">
    <text evidence="1">The sequence shown here is derived from an EMBL/GenBank/DDBJ whole genome shotgun (WGS) entry which is preliminary data.</text>
</comment>
<organism evidence="1 2">
    <name type="scientific">Lagenidium giganteum</name>
    <dbReference type="NCBI Taxonomy" id="4803"/>
    <lineage>
        <taxon>Eukaryota</taxon>
        <taxon>Sar</taxon>
        <taxon>Stramenopiles</taxon>
        <taxon>Oomycota</taxon>
        <taxon>Peronosporomycetes</taxon>
        <taxon>Pythiales</taxon>
        <taxon>Pythiaceae</taxon>
    </lineage>
</organism>
<name>A0AAV2Z9P0_9STRA</name>
<reference evidence="1" key="2">
    <citation type="journal article" date="2023" name="Microbiol Resour">
        <title>Decontamination and Annotation of the Draft Genome Sequence of the Oomycete Lagenidium giganteum ARSEF 373.</title>
        <authorList>
            <person name="Morgan W.R."/>
            <person name="Tartar A."/>
        </authorList>
    </citation>
    <scope>NUCLEOTIDE SEQUENCE</scope>
    <source>
        <strain evidence="1">ARSEF 373</strain>
    </source>
</reference>
<dbReference type="EMBL" id="DAKRPA010000028">
    <property type="protein sequence ID" value="DBA02724.1"/>
    <property type="molecule type" value="Genomic_DNA"/>
</dbReference>
<dbReference type="SUPFAM" id="SSF52058">
    <property type="entry name" value="L domain-like"/>
    <property type="match status" value="1"/>
</dbReference>
<dbReference type="InterPro" id="IPR032675">
    <property type="entry name" value="LRR_dom_sf"/>
</dbReference>
<proteinExistence type="predicted"/>
<protein>
    <submittedName>
        <fullName evidence="1">Uncharacterized protein</fullName>
    </submittedName>
</protein>
<dbReference type="AlphaFoldDB" id="A0AAV2Z9P0"/>
<gene>
    <name evidence="1" type="ORF">N0F65_010549</name>
</gene>
<sequence length="298" mass="32685">MASILSEFHPSIVTYLTLRHCRELELPHQLQTFSRLMKIDIYNSTIVAWPDDAALTATHHPYLAMVYLRLVEFGGTLPACLLAKTFPPTVGEIIIAFTDLTSLPENLREVWPGPLGMLVIEHSPLESLPVSFLTSVNFTENLSFSGNQITTLPIEIFQLCCAAVLMIDNPITNISQGQAPTEIAMKASIDLSGSRLVSLPEWMSADYLHAQDVLIVLGGSPLCDLLIEEFTALLMTPSLDVAGKNCSSTDNESSMSDYDFFSKISANKSIWCSTTTEYMVNLLSYEELASLPNGADGV</sequence>